<protein>
    <recommendedName>
        <fullName evidence="2">Antitoxin</fullName>
    </recommendedName>
</protein>
<comment type="caution">
    <text evidence="3">The sequence shown here is derived from an EMBL/GenBank/DDBJ whole genome shotgun (WGS) entry which is preliminary data.</text>
</comment>
<comment type="function">
    <text evidence="2">Antitoxin component of a type II toxin-antitoxin (TA) system.</text>
</comment>
<dbReference type="PANTHER" id="PTHR35377">
    <property type="entry name" value="ANTITOXIN VAPB49-RELATED-RELATED"/>
    <property type="match status" value="1"/>
</dbReference>
<dbReference type="InterPro" id="IPR006442">
    <property type="entry name" value="Antitoxin_Phd/YefM"/>
</dbReference>
<comment type="similarity">
    <text evidence="1 2">Belongs to the phD/YefM antitoxin family.</text>
</comment>
<dbReference type="RefSeq" id="WP_188163942.1">
    <property type="nucleotide sequence ID" value="NZ_JACVVX010000002.1"/>
</dbReference>
<dbReference type="PANTHER" id="PTHR35377:SF8">
    <property type="entry name" value="ANTITOXIN VAPB22"/>
    <property type="match status" value="1"/>
</dbReference>
<dbReference type="Proteomes" id="UP000643405">
    <property type="component" value="Unassembled WGS sequence"/>
</dbReference>
<dbReference type="Pfam" id="PF02604">
    <property type="entry name" value="PhdYeFM_antitox"/>
    <property type="match status" value="1"/>
</dbReference>
<reference evidence="3" key="1">
    <citation type="submission" date="2020-09" db="EMBL/GenBank/DDBJ databases">
        <title>Genome seq and assembly of Tianweitania sp.</title>
        <authorList>
            <person name="Chhetri G."/>
        </authorList>
    </citation>
    <scope>NUCLEOTIDE SEQUENCE</scope>
    <source>
        <strain evidence="3">Rool2</strain>
    </source>
</reference>
<evidence type="ECO:0000256" key="2">
    <source>
        <dbReference type="RuleBase" id="RU362080"/>
    </source>
</evidence>
<sequence>MREVGTLEARNSLSALLELVEKGEEITITRHGTPVARLVPAHAPDVEKARATAQALRELRKQVKPDPEGLSIRDYIDMGRRY</sequence>
<name>A0A8J6PMQ7_9HYPH</name>
<dbReference type="InterPro" id="IPR051416">
    <property type="entry name" value="phD-YefM_TA_antitoxins"/>
</dbReference>
<gene>
    <name evidence="3" type="ORF">ICI42_07540</name>
</gene>
<dbReference type="Gene3D" id="3.40.1620.10">
    <property type="entry name" value="YefM-like domain"/>
    <property type="match status" value="1"/>
</dbReference>
<dbReference type="AlphaFoldDB" id="A0A8J6PMQ7"/>
<dbReference type="InterPro" id="IPR036165">
    <property type="entry name" value="YefM-like_sf"/>
</dbReference>
<dbReference type="EMBL" id="JACVVX010000002">
    <property type="protein sequence ID" value="MBD0414502.1"/>
    <property type="molecule type" value="Genomic_DNA"/>
</dbReference>
<evidence type="ECO:0000313" key="4">
    <source>
        <dbReference type="Proteomes" id="UP000643405"/>
    </source>
</evidence>
<accession>A0A8J6PMQ7</accession>
<organism evidence="3 4">
    <name type="scientific">Oryzicola mucosus</name>
    <dbReference type="NCBI Taxonomy" id="2767425"/>
    <lineage>
        <taxon>Bacteria</taxon>
        <taxon>Pseudomonadati</taxon>
        <taxon>Pseudomonadota</taxon>
        <taxon>Alphaproteobacteria</taxon>
        <taxon>Hyphomicrobiales</taxon>
        <taxon>Phyllobacteriaceae</taxon>
        <taxon>Oryzicola</taxon>
    </lineage>
</organism>
<proteinExistence type="inferred from homology"/>
<dbReference type="NCBIfam" id="TIGR01552">
    <property type="entry name" value="phd_fam"/>
    <property type="match status" value="1"/>
</dbReference>
<dbReference type="SUPFAM" id="SSF143120">
    <property type="entry name" value="YefM-like"/>
    <property type="match status" value="1"/>
</dbReference>
<evidence type="ECO:0000256" key="1">
    <source>
        <dbReference type="ARBA" id="ARBA00009981"/>
    </source>
</evidence>
<keyword evidence="4" id="KW-1185">Reference proteome</keyword>
<evidence type="ECO:0000313" key="3">
    <source>
        <dbReference type="EMBL" id="MBD0414502.1"/>
    </source>
</evidence>